<keyword evidence="4" id="KW-1185">Reference proteome</keyword>
<evidence type="ECO:0000313" key="3">
    <source>
        <dbReference type="EMBL" id="KIK07858.1"/>
    </source>
</evidence>
<feature type="compositionally biased region" description="Polar residues" evidence="2">
    <location>
        <begin position="381"/>
        <end position="399"/>
    </location>
</feature>
<feature type="region of interest" description="Disordered" evidence="2">
    <location>
        <begin position="530"/>
        <end position="594"/>
    </location>
</feature>
<feature type="region of interest" description="Disordered" evidence="2">
    <location>
        <begin position="135"/>
        <end position="202"/>
    </location>
</feature>
<proteinExistence type="predicted"/>
<evidence type="ECO:0000256" key="2">
    <source>
        <dbReference type="SAM" id="MobiDB-lite"/>
    </source>
</evidence>
<gene>
    <name evidence="3" type="ORF">K443DRAFT_673110</name>
</gene>
<reference evidence="4" key="2">
    <citation type="submission" date="2015-01" db="EMBL/GenBank/DDBJ databases">
        <title>Evolutionary Origins and Diversification of the Mycorrhizal Mutualists.</title>
        <authorList>
            <consortium name="DOE Joint Genome Institute"/>
            <consortium name="Mycorrhizal Genomics Consortium"/>
            <person name="Kohler A."/>
            <person name="Kuo A."/>
            <person name="Nagy L.G."/>
            <person name="Floudas D."/>
            <person name="Copeland A."/>
            <person name="Barry K.W."/>
            <person name="Cichocki N."/>
            <person name="Veneault-Fourrey C."/>
            <person name="LaButti K."/>
            <person name="Lindquist E.A."/>
            <person name="Lipzen A."/>
            <person name="Lundell T."/>
            <person name="Morin E."/>
            <person name="Murat C."/>
            <person name="Riley R."/>
            <person name="Ohm R."/>
            <person name="Sun H."/>
            <person name="Tunlid A."/>
            <person name="Henrissat B."/>
            <person name="Grigoriev I.V."/>
            <person name="Hibbett D.S."/>
            <person name="Martin F."/>
        </authorList>
    </citation>
    <scope>NUCLEOTIDE SEQUENCE [LARGE SCALE GENOMIC DNA]</scope>
    <source>
        <strain evidence="4">LaAM-08-1</strain>
    </source>
</reference>
<dbReference type="AlphaFoldDB" id="A0A0C9YIG1"/>
<evidence type="ECO:0000313" key="4">
    <source>
        <dbReference type="Proteomes" id="UP000054477"/>
    </source>
</evidence>
<feature type="compositionally biased region" description="Basic and acidic residues" evidence="2">
    <location>
        <begin position="574"/>
        <end position="586"/>
    </location>
</feature>
<reference evidence="3 4" key="1">
    <citation type="submission" date="2014-04" db="EMBL/GenBank/DDBJ databases">
        <authorList>
            <consortium name="DOE Joint Genome Institute"/>
            <person name="Kuo A."/>
            <person name="Kohler A."/>
            <person name="Nagy L.G."/>
            <person name="Floudas D."/>
            <person name="Copeland A."/>
            <person name="Barry K.W."/>
            <person name="Cichocki N."/>
            <person name="Veneault-Fourrey C."/>
            <person name="LaButti K."/>
            <person name="Lindquist E.A."/>
            <person name="Lipzen A."/>
            <person name="Lundell T."/>
            <person name="Morin E."/>
            <person name="Murat C."/>
            <person name="Sun H."/>
            <person name="Tunlid A."/>
            <person name="Henrissat B."/>
            <person name="Grigoriev I.V."/>
            <person name="Hibbett D.S."/>
            <person name="Martin F."/>
            <person name="Nordberg H.P."/>
            <person name="Cantor M.N."/>
            <person name="Hua S.X."/>
        </authorList>
    </citation>
    <scope>NUCLEOTIDE SEQUENCE [LARGE SCALE GENOMIC DNA]</scope>
    <source>
        <strain evidence="3 4">LaAM-08-1</strain>
    </source>
</reference>
<accession>A0A0C9YIG1</accession>
<feature type="compositionally biased region" description="Basic residues" evidence="2">
    <location>
        <begin position="19"/>
        <end position="30"/>
    </location>
</feature>
<feature type="coiled-coil region" evidence="1">
    <location>
        <begin position="333"/>
        <end position="360"/>
    </location>
</feature>
<name>A0A0C9YIG1_9AGAR</name>
<feature type="region of interest" description="Disordered" evidence="2">
    <location>
        <begin position="363"/>
        <end position="461"/>
    </location>
</feature>
<feature type="compositionally biased region" description="Low complexity" evidence="2">
    <location>
        <begin position="31"/>
        <end position="41"/>
    </location>
</feature>
<feature type="region of interest" description="Disordered" evidence="2">
    <location>
        <begin position="13"/>
        <end position="43"/>
    </location>
</feature>
<protein>
    <submittedName>
        <fullName evidence="3">Uncharacterized protein</fullName>
    </submittedName>
</protein>
<dbReference type="STRING" id="1095629.A0A0C9YIG1"/>
<dbReference type="HOGENOM" id="CLU_013602_0_0_1"/>
<organism evidence="3 4">
    <name type="scientific">Laccaria amethystina LaAM-08-1</name>
    <dbReference type="NCBI Taxonomy" id="1095629"/>
    <lineage>
        <taxon>Eukaryota</taxon>
        <taxon>Fungi</taxon>
        <taxon>Dikarya</taxon>
        <taxon>Basidiomycota</taxon>
        <taxon>Agaricomycotina</taxon>
        <taxon>Agaricomycetes</taxon>
        <taxon>Agaricomycetidae</taxon>
        <taxon>Agaricales</taxon>
        <taxon>Agaricineae</taxon>
        <taxon>Hydnangiaceae</taxon>
        <taxon>Laccaria</taxon>
    </lineage>
</organism>
<dbReference type="EMBL" id="KN838545">
    <property type="protein sequence ID" value="KIK07858.1"/>
    <property type="molecule type" value="Genomic_DNA"/>
</dbReference>
<dbReference type="OrthoDB" id="2507488at2759"/>
<keyword evidence="1" id="KW-0175">Coiled coil</keyword>
<sequence>MYRGGSPPVFDVPEFPTLRRVKPLPKRRKTSASPTASDATSNNPNAAAVVDILGPDATAEELLAHAETLSARMALQSYYVPILGGVQDFLAGTAKPGGASPNLDSLEFGVHLAAAAAAAAAAGVGLGLGGGRGVDEDDERGDGDYIDHLQQPGNTKKRKVPANIGNRGGLDGEEAGGGREEMERGIPTGRTEGGGGGSESATEAYRPTAGQLGMLGQKRGKLAAVTLAGLQHKEMLKSRKRQLAAVLGALSHGDTLALDQALSANYPFVPGGRFDDVKNMEIPVRLSKRTTVRLARAMRIKRVPRHPDAIPLPASEFTFVCPSATADRLIATKEEVTMLRNRFEEELERQAAKAVKLAAASKMMNSLTSKGRSKRERAQQRARTITNGKPPSAEQTAEFSDQALIGGTKPRGKKKKRSALANASNPHHLRNYVPSRLPHSGGGAANGTSQANPNDLGPLPLRFLTAEIPPRRRKKAQAPQPTTQLTNPADEWICAFCEYALFYGDEQEYRRAVRNRKKILRRRRRARERAAAAAAGGNSTAKVPEKSGSDGYEGGGGFDPSPDEFANLPKQTKWKGDPNKDKERSLAGEQASYG</sequence>
<evidence type="ECO:0000256" key="1">
    <source>
        <dbReference type="SAM" id="Coils"/>
    </source>
</evidence>
<dbReference type="Proteomes" id="UP000054477">
    <property type="component" value="Unassembled WGS sequence"/>
</dbReference>